<dbReference type="EMBL" id="CP001663">
    <property type="protein sequence ID" value="AFP40386.1"/>
    <property type="molecule type" value="Genomic_DNA"/>
</dbReference>
<feature type="region of interest" description="Disordered" evidence="1">
    <location>
        <begin position="26"/>
        <end position="57"/>
    </location>
</feature>
<evidence type="ECO:0000313" key="2">
    <source>
        <dbReference type="EMBL" id="AFP40386.1"/>
    </source>
</evidence>
<gene>
    <name evidence="2" type="ordered locus">MSMEI_3928</name>
</gene>
<proteinExistence type="predicted"/>
<sequence length="57" mass="6267">MPPLSLITQLAGWSQLIRLASRGVDQQIMGRKSGRTPSRKWGDTPNILGHKAQDVQA</sequence>
<accession>I7GB67</accession>
<evidence type="ECO:0000313" key="3">
    <source>
        <dbReference type="Proteomes" id="UP000006158"/>
    </source>
</evidence>
<dbReference type="KEGG" id="msg:MSMEI_3928"/>
<dbReference type="Proteomes" id="UP000006158">
    <property type="component" value="Chromosome"/>
</dbReference>
<organism evidence="2 3">
    <name type="scientific">Mycolicibacterium smegmatis (strain ATCC 700084 / mc(2)155)</name>
    <name type="common">Mycobacterium smegmatis</name>
    <dbReference type="NCBI Taxonomy" id="246196"/>
    <lineage>
        <taxon>Bacteria</taxon>
        <taxon>Bacillati</taxon>
        <taxon>Actinomycetota</taxon>
        <taxon>Actinomycetes</taxon>
        <taxon>Mycobacteriales</taxon>
        <taxon>Mycobacteriaceae</taxon>
        <taxon>Mycolicibacterium</taxon>
    </lineage>
</organism>
<name>I7GB67_MYCS2</name>
<protein>
    <submittedName>
        <fullName evidence="2">Uncharacterized protein</fullName>
    </submittedName>
</protein>
<dbReference type="AlphaFoldDB" id="I7GB67"/>
<evidence type="ECO:0000256" key="1">
    <source>
        <dbReference type="SAM" id="MobiDB-lite"/>
    </source>
</evidence>
<reference evidence="2 3" key="1">
    <citation type="journal article" date="2007" name="Genome Biol.">
        <title>Interrupted coding sequences in Mycobacterium smegmatis: authentic mutations or sequencing errors?</title>
        <authorList>
            <person name="Deshayes C."/>
            <person name="Perrodou E."/>
            <person name="Gallien S."/>
            <person name="Euphrasie D."/>
            <person name="Schaeffer C."/>
            <person name="Van-Dorsselaer A."/>
            <person name="Poch O."/>
            <person name="Lecompte O."/>
            <person name="Reyrat J.M."/>
        </authorList>
    </citation>
    <scope>NUCLEOTIDE SEQUENCE [LARGE SCALE GENOMIC DNA]</scope>
    <source>
        <strain evidence="3">ATCC 700084 / mc(2)155</strain>
    </source>
</reference>
<dbReference type="PATRIC" id="fig|246196.56.peg.4026"/>
<reference evidence="2 3" key="2">
    <citation type="journal article" date="2009" name="Genome Res.">
        <title>Ortho-proteogenomics: multiple proteomes investigation through orthology and a new MS-based protocol.</title>
        <authorList>
            <person name="Gallien S."/>
            <person name="Perrodou E."/>
            <person name="Carapito C."/>
            <person name="Deshayes C."/>
            <person name="Reyrat J.M."/>
            <person name="Van Dorsselaer A."/>
            <person name="Poch O."/>
            <person name="Schaeffer C."/>
            <person name="Lecompte O."/>
        </authorList>
    </citation>
    <scope>NUCLEOTIDE SEQUENCE [LARGE SCALE GENOMIC DNA]</scope>
    <source>
        <strain evidence="3">ATCC 700084 / mc(2)155</strain>
    </source>
</reference>